<sequence>MRIGQLADRLEAAGDRLATGAGAVSDADPGAGAFGADAVGRCGDVGRMLHHRWGAALTARAREAAAHGARLTDTADAVRSAAERYQETDRTARSAHDLEAL</sequence>
<feature type="region of interest" description="Disordered" evidence="1">
    <location>
        <begin position="79"/>
        <end position="101"/>
    </location>
</feature>
<dbReference type="EMBL" id="BOPF01000074">
    <property type="protein sequence ID" value="GIJ52322.1"/>
    <property type="molecule type" value="Genomic_DNA"/>
</dbReference>
<dbReference type="AlphaFoldDB" id="A0A8J3YX55"/>
<accession>A0A8J3YX55</accession>
<reference evidence="2" key="1">
    <citation type="submission" date="2021-01" db="EMBL/GenBank/DDBJ databases">
        <title>Whole genome shotgun sequence of Virgisporangium aliadipatigenens NBRC 105644.</title>
        <authorList>
            <person name="Komaki H."/>
            <person name="Tamura T."/>
        </authorList>
    </citation>
    <scope>NUCLEOTIDE SEQUENCE</scope>
    <source>
        <strain evidence="2">NBRC 105644</strain>
    </source>
</reference>
<dbReference type="Proteomes" id="UP000619260">
    <property type="component" value="Unassembled WGS sequence"/>
</dbReference>
<organism evidence="2 3">
    <name type="scientific">Virgisporangium aliadipatigenens</name>
    <dbReference type="NCBI Taxonomy" id="741659"/>
    <lineage>
        <taxon>Bacteria</taxon>
        <taxon>Bacillati</taxon>
        <taxon>Actinomycetota</taxon>
        <taxon>Actinomycetes</taxon>
        <taxon>Micromonosporales</taxon>
        <taxon>Micromonosporaceae</taxon>
        <taxon>Virgisporangium</taxon>
    </lineage>
</organism>
<evidence type="ECO:0008006" key="4">
    <source>
        <dbReference type="Google" id="ProtNLM"/>
    </source>
</evidence>
<comment type="caution">
    <text evidence="2">The sequence shown here is derived from an EMBL/GenBank/DDBJ whole genome shotgun (WGS) entry which is preliminary data.</text>
</comment>
<evidence type="ECO:0000313" key="3">
    <source>
        <dbReference type="Proteomes" id="UP000619260"/>
    </source>
</evidence>
<keyword evidence="3" id="KW-1185">Reference proteome</keyword>
<dbReference type="RefSeq" id="WP_203905718.1">
    <property type="nucleotide sequence ID" value="NZ_BOPF01000074.1"/>
</dbReference>
<protein>
    <recommendedName>
        <fullName evidence="4">Excreted virulence factor EspC, type VII ESX diderm</fullName>
    </recommendedName>
</protein>
<name>A0A8J3YX55_9ACTN</name>
<evidence type="ECO:0000313" key="2">
    <source>
        <dbReference type="EMBL" id="GIJ52322.1"/>
    </source>
</evidence>
<gene>
    <name evidence="2" type="ORF">Val02_92080</name>
</gene>
<proteinExistence type="predicted"/>
<feature type="compositionally biased region" description="Basic and acidic residues" evidence="1">
    <location>
        <begin position="81"/>
        <end position="101"/>
    </location>
</feature>
<evidence type="ECO:0000256" key="1">
    <source>
        <dbReference type="SAM" id="MobiDB-lite"/>
    </source>
</evidence>